<reference evidence="2 3" key="1">
    <citation type="submission" date="2023-11" db="EMBL/GenBank/DDBJ databases">
        <title>Coraliomargarita sp. nov., isolated from marine algae.</title>
        <authorList>
            <person name="Lee J.K."/>
            <person name="Baek J.H."/>
            <person name="Kim J.M."/>
            <person name="Choi D.G."/>
            <person name="Jeon C.O."/>
        </authorList>
    </citation>
    <scope>NUCLEOTIDE SEQUENCE [LARGE SCALE GENOMIC DNA]</scope>
    <source>
        <strain evidence="2 3">J2-16</strain>
    </source>
</reference>
<accession>A0ABZ0RGU4</accession>
<gene>
    <name evidence="2" type="ORF">SH580_12035</name>
</gene>
<feature type="chain" id="PRO_5045269724" description="Anchor protein" evidence="1">
    <location>
        <begin position="23"/>
        <end position="277"/>
    </location>
</feature>
<keyword evidence="1" id="KW-0732">Signal</keyword>
<name>A0ABZ0RGU4_9BACT</name>
<evidence type="ECO:0000313" key="3">
    <source>
        <dbReference type="Proteomes" id="UP001324993"/>
    </source>
</evidence>
<organism evidence="2 3">
    <name type="scientific">Coraliomargarita algicola</name>
    <dbReference type="NCBI Taxonomy" id="3092156"/>
    <lineage>
        <taxon>Bacteria</taxon>
        <taxon>Pseudomonadati</taxon>
        <taxon>Verrucomicrobiota</taxon>
        <taxon>Opitutia</taxon>
        <taxon>Puniceicoccales</taxon>
        <taxon>Coraliomargaritaceae</taxon>
        <taxon>Coraliomargarita</taxon>
    </lineage>
</organism>
<keyword evidence="3" id="KW-1185">Reference proteome</keyword>
<dbReference type="RefSeq" id="WP_319831107.1">
    <property type="nucleotide sequence ID" value="NZ_CP138858.1"/>
</dbReference>
<dbReference type="Proteomes" id="UP001324993">
    <property type="component" value="Chromosome"/>
</dbReference>
<evidence type="ECO:0008006" key="4">
    <source>
        <dbReference type="Google" id="ProtNLM"/>
    </source>
</evidence>
<evidence type="ECO:0000313" key="2">
    <source>
        <dbReference type="EMBL" id="WPJ94162.1"/>
    </source>
</evidence>
<feature type="signal peptide" evidence="1">
    <location>
        <begin position="1"/>
        <end position="22"/>
    </location>
</feature>
<dbReference type="EMBL" id="CP138858">
    <property type="protein sequence ID" value="WPJ94162.1"/>
    <property type="molecule type" value="Genomic_DNA"/>
</dbReference>
<sequence length="277" mass="29241">MKTVYSRALLLSLPLLFSSVQADVLLSEDFDSGERNTQDLPDTSAWYSSASGGLNDSSGDLVSTANRFALTYFTDSGTVDLAVGDSLTVNFSFSVSGPTANYTNLRVGLMDSGGSRITGDLSSLSDAAFEDYSGYAAFMNVNQSSGFKLNERLDGYQQLIHSGSAYSSLTASSLGTGGTYDEETTYNGVFSVTRTSTGVDLYFSIDNFEGYSATVSDNVGATISFDTFVFYGADTAVSGYSLSSVEVNYSAVPEFSSSSVVLGLAAGLAALVSRRRR</sequence>
<proteinExistence type="predicted"/>
<protein>
    <recommendedName>
        <fullName evidence="4">Anchor protein</fullName>
    </recommendedName>
</protein>
<evidence type="ECO:0000256" key="1">
    <source>
        <dbReference type="SAM" id="SignalP"/>
    </source>
</evidence>